<proteinExistence type="predicted"/>
<dbReference type="RefSeq" id="WP_076943782.1">
    <property type="nucleotide sequence ID" value="NZ_MOXD01000013.1"/>
</dbReference>
<evidence type="ECO:0000256" key="6">
    <source>
        <dbReference type="ARBA" id="ARBA00023136"/>
    </source>
</evidence>
<feature type="transmembrane region" description="Helical" evidence="7">
    <location>
        <begin position="36"/>
        <end position="53"/>
    </location>
</feature>
<dbReference type="EMBL" id="MOXD01000013">
    <property type="protein sequence ID" value="OMQ20262.1"/>
    <property type="molecule type" value="Genomic_DNA"/>
</dbReference>
<evidence type="ECO:0000313" key="9">
    <source>
        <dbReference type="Proteomes" id="UP000216021"/>
    </source>
</evidence>
<keyword evidence="9" id="KW-1185">Reference proteome</keyword>
<reference evidence="8 9" key="1">
    <citation type="submission" date="2016-11" db="EMBL/GenBank/DDBJ databases">
        <title>Rahnella oryzae sp. nov., isolated from rice root.</title>
        <authorList>
            <person name="Zhang X.-X."/>
            <person name="Zhang J."/>
        </authorList>
    </citation>
    <scope>NUCLEOTIDE SEQUENCE [LARGE SCALE GENOMIC DNA]</scope>
    <source>
        <strain evidence="8 9">J11-6</strain>
    </source>
</reference>
<evidence type="ECO:0000256" key="1">
    <source>
        <dbReference type="ARBA" id="ARBA00004651"/>
    </source>
</evidence>
<evidence type="ECO:0000256" key="3">
    <source>
        <dbReference type="ARBA" id="ARBA00022692"/>
    </source>
</evidence>
<feature type="transmembrane region" description="Helical" evidence="7">
    <location>
        <begin position="172"/>
        <end position="194"/>
    </location>
</feature>
<dbReference type="AlphaFoldDB" id="A0A1S8CF72"/>
<protein>
    <recommendedName>
        <fullName evidence="10">Lysine transporter LysE</fullName>
    </recommendedName>
</protein>
<feature type="transmembrane region" description="Helical" evidence="7">
    <location>
        <begin position="6"/>
        <end position="24"/>
    </location>
</feature>
<accession>A0A1S8CF72</accession>
<dbReference type="GO" id="GO:0005886">
    <property type="term" value="C:plasma membrane"/>
    <property type="evidence" value="ECO:0007669"/>
    <property type="project" value="UniProtKB-SubCell"/>
</dbReference>
<evidence type="ECO:0008006" key="10">
    <source>
        <dbReference type="Google" id="ProtNLM"/>
    </source>
</evidence>
<dbReference type="Pfam" id="PF01810">
    <property type="entry name" value="LysE"/>
    <property type="match status" value="1"/>
</dbReference>
<feature type="transmembrane region" description="Helical" evidence="7">
    <location>
        <begin position="140"/>
        <end position="160"/>
    </location>
</feature>
<feature type="transmembrane region" description="Helical" evidence="7">
    <location>
        <begin position="104"/>
        <end position="128"/>
    </location>
</feature>
<evidence type="ECO:0000256" key="7">
    <source>
        <dbReference type="SAM" id="Phobius"/>
    </source>
</evidence>
<keyword evidence="2" id="KW-1003">Cell membrane</keyword>
<dbReference type="PANTHER" id="PTHR30086">
    <property type="entry name" value="ARGININE EXPORTER PROTEIN ARGO"/>
    <property type="match status" value="1"/>
</dbReference>
<organism evidence="8 9">
    <name type="scientific">Serratia oryzae</name>
    <dbReference type="NCBI Taxonomy" id="2034155"/>
    <lineage>
        <taxon>Bacteria</taxon>
        <taxon>Pseudomonadati</taxon>
        <taxon>Pseudomonadota</taxon>
        <taxon>Gammaproteobacteria</taxon>
        <taxon>Enterobacterales</taxon>
        <taxon>Yersiniaceae</taxon>
        <taxon>Serratia</taxon>
    </lineage>
</organism>
<feature type="transmembrane region" description="Helical" evidence="7">
    <location>
        <begin position="59"/>
        <end position="83"/>
    </location>
</feature>
<evidence type="ECO:0000256" key="4">
    <source>
        <dbReference type="ARBA" id="ARBA00022970"/>
    </source>
</evidence>
<name>A0A1S8CF72_9GAMM</name>
<evidence type="ECO:0000256" key="2">
    <source>
        <dbReference type="ARBA" id="ARBA00022475"/>
    </source>
</evidence>
<keyword evidence="5 7" id="KW-1133">Transmembrane helix</keyword>
<keyword evidence="4" id="KW-0813">Transport</keyword>
<dbReference type="OrthoDB" id="9812084at2"/>
<sequence>MLDSAFVSYVTVMSITPGPNNLLLASSGVNFGIRRTLPMVFGIVAGCAVQLALTNTLLAVALSWVGAIRFPLAVVGCTYLLWLSWKLFKAASPDAKQQAQPMRFINGALFQAINPKVWLMAINVAILFAPREGATLSQTLLIIAGFCIVNIPCILVWALMGDRLRHALRVTWKLRLFNTLMAGLMATTALWLLFDEWRTAFA</sequence>
<dbReference type="PANTHER" id="PTHR30086:SF20">
    <property type="entry name" value="ARGININE EXPORTER PROTEIN ARGO-RELATED"/>
    <property type="match status" value="1"/>
</dbReference>
<dbReference type="GO" id="GO:0033228">
    <property type="term" value="P:cysteine export across plasma membrane"/>
    <property type="evidence" value="ECO:0007669"/>
    <property type="project" value="TreeGrafter"/>
</dbReference>
<dbReference type="Proteomes" id="UP000216021">
    <property type="component" value="Unassembled WGS sequence"/>
</dbReference>
<keyword evidence="3 7" id="KW-0812">Transmembrane</keyword>
<keyword evidence="6 7" id="KW-0472">Membrane</keyword>
<dbReference type="InterPro" id="IPR001123">
    <property type="entry name" value="LeuE-type"/>
</dbReference>
<evidence type="ECO:0000256" key="5">
    <source>
        <dbReference type="ARBA" id="ARBA00022989"/>
    </source>
</evidence>
<evidence type="ECO:0000313" key="8">
    <source>
        <dbReference type="EMBL" id="OMQ20262.1"/>
    </source>
</evidence>
<comment type="subcellular location">
    <subcellularLocation>
        <location evidence="1">Cell membrane</location>
        <topology evidence="1">Multi-pass membrane protein</topology>
    </subcellularLocation>
</comment>
<comment type="caution">
    <text evidence="8">The sequence shown here is derived from an EMBL/GenBank/DDBJ whole genome shotgun (WGS) entry which is preliminary data.</text>
</comment>
<dbReference type="GO" id="GO:0015171">
    <property type="term" value="F:amino acid transmembrane transporter activity"/>
    <property type="evidence" value="ECO:0007669"/>
    <property type="project" value="TreeGrafter"/>
</dbReference>
<keyword evidence="4" id="KW-0029">Amino-acid transport</keyword>
<gene>
    <name evidence="8" type="ORF">BMI79_18950</name>
</gene>